<dbReference type="PANTHER" id="PTHR32518">
    <property type="match status" value="1"/>
</dbReference>
<keyword evidence="8 14" id="KW-0808">Transferase</keyword>
<dbReference type="SMART" id="SM01065">
    <property type="entry name" value="CBM_2"/>
    <property type="match status" value="1"/>
</dbReference>
<comment type="caution">
    <text evidence="14">The sequence shown here is derived from an EMBL/GenBank/DDBJ whole genome shotgun (WGS) entry which is preliminary data.</text>
</comment>
<sequence length="899" mass="104024">MKLKFNIEYNTVSGEELMLNVFTGANAGDCKPRVYRMSTGDGRHWSCTLENFHSESHPVITYYYSVGSGGRVVRREWILYLHRLEFSVLGAASYEMNDMWMDMPAASWLYSSAFSACVNHARLQSVKPASYGSVVRFVVHAPQLREGERLVITGSHDALGMWDVAKGVPMTEHNVNEWIADLDAAMFSGKALEFKFVAVNGADGCAFMWEKGGNRMFRACLCRPGEVRTYCLRNADFDIAPRRLAGTLVPVFSLRSEKSFGVGDFGDLRKMVDWVARTGQRVLQILPVNDTTTTHTWRDSYPYSCISVFALHPQYVDLSRLPPVADRKVRLQYEVLREELNALPAIDYERVGRAKFDYLRVLYRQEGGKVLSSAAFAAFFSENDSWLVPYARYCSLRDSYGTAEFRLWKEHNRWDESERKALSDPQDDMFRSVAFYYYVQFILYTQLREVHDYAVLQGVVLKGDIPIGVNRNGCDVWQEPEYFNLDGQAGAPPDAFSEKGQNWEFPTYNWQRMLDDGCMWWIRRLRHMSVFFDAYRIDHVLGFFRIWEIPVGAVDARIGHFSPALGLTREEIEAYGLHFREQLFVEPFITENVVAEVFGERAGKVADTYLDHSHSDVYRLKPEYATQRLIYAAFEDSRSADDISVRDGLCSLVSGVLFVRDHKDPQKFHPRISAQFGYAYKALGEADRNAFNRLYDDYYYRRNNQFWYREAMRKLPVITQATHMLACAEDLGMVPECVSWVMDELRILSLELQTMPKQWGDRFADINRFPYRSVCTISTHDTPTMRQWWDEDRERARYYYNVTLGMHGEAPHPMPGWLAREIIARHLACPSMICVIAIQDWMAVDERLRRRDADAERVNVPADSHHYWRYRMHVNIDDLLTDISFCRNVKDMVVGGGRG</sequence>
<dbReference type="Gene3D" id="2.60.40.10">
    <property type="entry name" value="Immunoglobulins"/>
    <property type="match status" value="1"/>
</dbReference>
<proteinExistence type="inferred from homology"/>
<evidence type="ECO:0000256" key="9">
    <source>
        <dbReference type="ARBA" id="ARBA00023277"/>
    </source>
</evidence>
<organism evidence="14 16">
    <name type="scientific">Leyella lascolaii</name>
    <dbReference type="NCBI Taxonomy" id="1776379"/>
    <lineage>
        <taxon>Bacteria</taxon>
        <taxon>Pseudomonadati</taxon>
        <taxon>Bacteroidota</taxon>
        <taxon>Bacteroidia</taxon>
        <taxon>Bacteroidales</taxon>
        <taxon>Prevotellaceae</taxon>
        <taxon>Leyella</taxon>
    </lineage>
</organism>
<dbReference type="InterPro" id="IPR003385">
    <property type="entry name" value="Glyco_hydro_77"/>
</dbReference>
<keyword evidence="7 14" id="KW-0328">Glycosyltransferase</keyword>
<reference evidence="14" key="1">
    <citation type="submission" date="2023-06" db="EMBL/GenBank/DDBJ databases">
        <authorList>
            <person name="Zeman M."/>
            <person name="Kubasova T."/>
            <person name="Jahodarova E."/>
            <person name="Nykrynova M."/>
            <person name="Rychlik I."/>
        </authorList>
    </citation>
    <scope>NUCLEOTIDE SEQUENCE</scope>
    <source>
        <strain evidence="14">ET15</strain>
        <strain evidence="13">ET37</strain>
    </source>
</reference>
<evidence type="ECO:0000259" key="12">
    <source>
        <dbReference type="PROSITE" id="PS51166"/>
    </source>
</evidence>
<evidence type="ECO:0000256" key="10">
    <source>
        <dbReference type="ARBA" id="ARBA00031423"/>
    </source>
</evidence>
<dbReference type="PANTHER" id="PTHR32518:SF3">
    <property type="entry name" value="4-ALPHA-GLUCANOTRANSFERASE"/>
    <property type="match status" value="1"/>
</dbReference>
<evidence type="ECO:0000256" key="11">
    <source>
        <dbReference type="ARBA" id="ARBA00031501"/>
    </source>
</evidence>
<dbReference type="Pfam" id="PF02446">
    <property type="entry name" value="Glyco_hydro_77"/>
    <property type="match status" value="1"/>
</dbReference>
<dbReference type="InterPro" id="IPR017853">
    <property type="entry name" value="GH"/>
</dbReference>
<gene>
    <name evidence="13" type="ORF">QVN81_02440</name>
    <name evidence="14" type="ORF">QVN84_02435</name>
</gene>
<dbReference type="InterPro" id="IPR013784">
    <property type="entry name" value="Carb-bd-like_fold"/>
</dbReference>
<dbReference type="AlphaFoldDB" id="A0AAW7JNG3"/>
<evidence type="ECO:0000256" key="4">
    <source>
        <dbReference type="ARBA" id="ARBA00012560"/>
    </source>
</evidence>
<evidence type="ECO:0000313" key="15">
    <source>
        <dbReference type="Proteomes" id="UP001167831"/>
    </source>
</evidence>
<comment type="subcellular location">
    <subcellularLocation>
        <location evidence="2">Cytoplasm</location>
    </subcellularLocation>
</comment>
<protein>
    <recommendedName>
        <fullName evidence="5">4-alpha-glucanotransferase</fullName>
        <ecNumber evidence="4">2.4.1.25</ecNumber>
    </recommendedName>
    <alternativeName>
        <fullName evidence="10">Amylomaltase</fullName>
    </alternativeName>
    <alternativeName>
        <fullName evidence="11">Disproportionating enzyme</fullName>
    </alternativeName>
</protein>
<dbReference type="InterPro" id="IPR002044">
    <property type="entry name" value="CBM20"/>
</dbReference>
<evidence type="ECO:0000256" key="3">
    <source>
        <dbReference type="ARBA" id="ARBA00005684"/>
    </source>
</evidence>
<dbReference type="InterPro" id="IPR013783">
    <property type="entry name" value="Ig-like_fold"/>
</dbReference>
<evidence type="ECO:0000256" key="2">
    <source>
        <dbReference type="ARBA" id="ARBA00004496"/>
    </source>
</evidence>
<dbReference type="GO" id="GO:2001070">
    <property type="term" value="F:starch binding"/>
    <property type="evidence" value="ECO:0007669"/>
    <property type="project" value="InterPro"/>
</dbReference>
<name>A0AAW7JNG3_9BACT</name>
<dbReference type="Gene3D" id="3.20.20.80">
    <property type="entry name" value="Glycosidases"/>
    <property type="match status" value="2"/>
</dbReference>
<dbReference type="Proteomes" id="UP001167831">
    <property type="component" value="Unassembled WGS sequence"/>
</dbReference>
<dbReference type="RefSeq" id="WP_289824605.1">
    <property type="nucleotide sequence ID" value="NZ_JAUEIE010000001.1"/>
</dbReference>
<dbReference type="SUPFAM" id="SSF51445">
    <property type="entry name" value="(Trans)glycosidases"/>
    <property type="match status" value="1"/>
</dbReference>
<keyword evidence="9" id="KW-0119">Carbohydrate metabolism</keyword>
<reference evidence="14" key="2">
    <citation type="submission" date="2023-08" db="EMBL/GenBank/DDBJ databases">
        <title>Identification and characterization of horizontal gene transfer across gut microbiota members of farm animals based on homology search.</title>
        <authorList>
            <person name="Schwarzerova J."/>
            <person name="Nykrynova M."/>
            <person name="Jureckova K."/>
            <person name="Cejkova D."/>
            <person name="Rychlik I."/>
        </authorList>
    </citation>
    <scope>NUCLEOTIDE SEQUENCE</scope>
    <source>
        <strain evidence="14">ET15</strain>
        <strain evidence="13">ET37</strain>
    </source>
</reference>
<dbReference type="EMBL" id="JAUEIF010000001">
    <property type="protein sequence ID" value="MDN0024385.1"/>
    <property type="molecule type" value="Genomic_DNA"/>
</dbReference>
<keyword evidence="15" id="KW-1185">Reference proteome</keyword>
<keyword evidence="6" id="KW-0963">Cytoplasm</keyword>
<dbReference type="GO" id="GO:0005737">
    <property type="term" value="C:cytoplasm"/>
    <property type="evidence" value="ECO:0007669"/>
    <property type="project" value="UniProtKB-SubCell"/>
</dbReference>
<dbReference type="Pfam" id="PF00686">
    <property type="entry name" value="CBM_20"/>
    <property type="match status" value="1"/>
</dbReference>
<comment type="similarity">
    <text evidence="3">Belongs to the disproportionating enzyme family.</text>
</comment>
<evidence type="ECO:0000256" key="6">
    <source>
        <dbReference type="ARBA" id="ARBA00022490"/>
    </source>
</evidence>
<dbReference type="PROSITE" id="PS51166">
    <property type="entry name" value="CBM20"/>
    <property type="match status" value="1"/>
</dbReference>
<evidence type="ECO:0000313" key="13">
    <source>
        <dbReference type="EMBL" id="MDN0021888.1"/>
    </source>
</evidence>
<dbReference type="SUPFAM" id="SSF49452">
    <property type="entry name" value="Starch-binding domain-like"/>
    <property type="match status" value="1"/>
</dbReference>
<evidence type="ECO:0000256" key="7">
    <source>
        <dbReference type="ARBA" id="ARBA00022676"/>
    </source>
</evidence>
<evidence type="ECO:0000256" key="8">
    <source>
        <dbReference type="ARBA" id="ARBA00022679"/>
    </source>
</evidence>
<dbReference type="EC" id="2.4.1.25" evidence="4"/>
<accession>A0AAW7JNG3</accession>
<evidence type="ECO:0000256" key="1">
    <source>
        <dbReference type="ARBA" id="ARBA00000439"/>
    </source>
</evidence>
<comment type="catalytic activity">
    <reaction evidence="1">
        <text>Transfers a segment of a (1-&gt;4)-alpha-D-glucan to a new position in an acceptor, which may be glucose or a (1-&gt;4)-alpha-D-glucan.</text>
        <dbReference type="EC" id="2.4.1.25"/>
    </reaction>
</comment>
<feature type="domain" description="CBM20" evidence="12">
    <location>
        <begin position="127"/>
        <end position="234"/>
    </location>
</feature>
<dbReference type="GO" id="GO:0005975">
    <property type="term" value="P:carbohydrate metabolic process"/>
    <property type="evidence" value="ECO:0007669"/>
    <property type="project" value="InterPro"/>
</dbReference>
<evidence type="ECO:0000313" key="16">
    <source>
        <dbReference type="Proteomes" id="UP001168478"/>
    </source>
</evidence>
<dbReference type="Proteomes" id="UP001168478">
    <property type="component" value="Unassembled WGS sequence"/>
</dbReference>
<dbReference type="GO" id="GO:0004134">
    <property type="term" value="F:4-alpha-glucanotransferase activity"/>
    <property type="evidence" value="ECO:0007669"/>
    <property type="project" value="UniProtKB-EC"/>
</dbReference>
<evidence type="ECO:0000256" key="5">
    <source>
        <dbReference type="ARBA" id="ARBA00020295"/>
    </source>
</evidence>
<dbReference type="EMBL" id="JAUEIE010000001">
    <property type="protein sequence ID" value="MDN0021888.1"/>
    <property type="molecule type" value="Genomic_DNA"/>
</dbReference>
<evidence type="ECO:0000313" key="14">
    <source>
        <dbReference type="EMBL" id="MDN0024385.1"/>
    </source>
</evidence>